<feature type="compositionally biased region" description="Polar residues" evidence="1">
    <location>
        <begin position="295"/>
        <end position="307"/>
    </location>
</feature>
<dbReference type="STRING" id="74649.A0A2P6QC80"/>
<keyword evidence="4" id="KW-1185">Reference proteome</keyword>
<evidence type="ECO:0000259" key="2">
    <source>
        <dbReference type="Pfam" id="PF14438"/>
    </source>
</evidence>
<dbReference type="InterPro" id="IPR045117">
    <property type="entry name" value="ATXN2-like"/>
</dbReference>
<evidence type="ECO:0000313" key="4">
    <source>
        <dbReference type="Proteomes" id="UP000238479"/>
    </source>
</evidence>
<dbReference type="PANTHER" id="PTHR12854:SF12">
    <property type="entry name" value="POLYADENYLATE-BINDING PROTEIN INTERACTING PROTEIN"/>
    <property type="match status" value="1"/>
</dbReference>
<dbReference type="InterPro" id="IPR025852">
    <property type="entry name" value="SM_dom_ATX"/>
</dbReference>
<dbReference type="AlphaFoldDB" id="A0A2P6QC80"/>
<dbReference type="EMBL" id="PDCK01000043">
    <property type="protein sequence ID" value="PRQ31786.1"/>
    <property type="molecule type" value="Genomic_DNA"/>
</dbReference>
<organism evidence="3 4">
    <name type="scientific">Rosa chinensis</name>
    <name type="common">China rose</name>
    <dbReference type="NCBI Taxonomy" id="74649"/>
    <lineage>
        <taxon>Eukaryota</taxon>
        <taxon>Viridiplantae</taxon>
        <taxon>Streptophyta</taxon>
        <taxon>Embryophyta</taxon>
        <taxon>Tracheophyta</taxon>
        <taxon>Spermatophyta</taxon>
        <taxon>Magnoliopsida</taxon>
        <taxon>eudicotyledons</taxon>
        <taxon>Gunneridae</taxon>
        <taxon>Pentapetalae</taxon>
        <taxon>rosids</taxon>
        <taxon>fabids</taxon>
        <taxon>Rosales</taxon>
        <taxon>Rosaceae</taxon>
        <taxon>Rosoideae</taxon>
        <taxon>Rosoideae incertae sedis</taxon>
        <taxon>Rosa</taxon>
    </lineage>
</organism>
<gene>
    <name evidence="3" type="ORF">RchiOBHm_Chr5g0039281</name>
</gene>
<feature type="region of interest" description="Disordered" evidence="1">
    <location>
        <begin position="184"/>
        <end position="224"/>
    </location>
</feature>
<dbReference type="Pfam" id="PF14438">
    <property type="entry name" value="SM-ATX"/>
    <property type="match status" value="1"/>
</dbReference>
<reference evidence="3 4" key="1">
    <citation type="journal article" date="2018" name="Nat. Genet.">
        <title>The Rosa genome provides new insights in the design of modern roses.</title>
        <authorList>
            <person name="Bendahmane M."/>
        </authorList>
    </citation>
    <scope>NUCLEOTIDE SEQUENCE [LARGE SCALE GENOMIC DNA]</scope>
    <source>
        <strain evidence="4">cv. Old Blush</strain>
    </source>
</reference>
<dbReference type="Gramene" id="PRQ31786">
    <property type="protein sequence ID" value="PRQ31786"/>
    <property type="gene ID" value="RchiOBHm_Chr5g0039281"/>
</dbReference>
<dbReference type="GO" id="GO:0034063">
    <property type="term" value="P:stress granule assembly"/>
    <property type="evidence" value="ECO:0007669"/>
    <property type="project" value="TreeGrafter"/>
</dbReference>
<dbReference type="Proteomes" id="UP000238479">
    <property type="component" value="Chromosome 5"/>
</dbReference>
<dbReference type="OrthoDB" id="2275718at2759"/>
<dbReference type="GO" id="GO:0003729">
    <property type="term" value="F:mRNA binding"/>
    <property type="evidence" value="ECO:0007669"/>
    <property type="project" value="TreeGrafter"/>
</dbReference>
<evidence type="ECO:0000313" key="3">
    <source>
        <dbReference type="EMBL" id="PRQ31786.1"/>
    </source>
</evidence>
<feature type="domain" description="Ataxin 2 SM" evidence="2">
    <location>
        <begin position="22"/>
        <end position="99"/>
    </location>
</feature>
<feature type="compositionally biased region" description="Basic and acidic residues" evidence="1">
    <location>
        <begin position="186"/>
        <end position="201"/>
    </location>
</feature>
<protein>
    <submittedName>
        <fullName evidence="3">Putative ataxin 2, SM domain-containing protein</fullName>
    </submittedName>
</protein>
<feature type="region of interest" description="Disordered" evidence="1">
    <location>
        <begin position="122"/>
        <end position="143"/>
    </location>
</feature>
<proteinExistence type="predicted"/>
<sequence>MGCRNRALTEDDAVSSSSSLSEALLFATMCIIGLPVDVHVKDGSVYSGIFHTASVENEYGIVLKKARMTKKGKSDANVSNGELIDTLVILSGDLVQVVTKGVLLPADGVTGNMSGDRTEAVTGTVSSDECSKNGAKKSSESAINKKKGGRVLMQNGNDFHGVTPTRAGKEHGGRNMPLNHIENASELEKRSDEVNLSEIRESSGASMNRRQVDDGSQGKQDDFNQKLEVYRKESADKVQDTKMTSKLSPFGVSCDPSTVIVQQDIQCCERTTSEYTSSSSNVVSSGSSTLLNPAANVSSRNSETTPTEMIPHGSELNKSGKEFKLNPGAKVFSPSFTKPIAATSPAVPTVASMGFIPTNCPVVPGPAVQPEVGSNPFASRTSVSVKVLPYNNFTTGNGSSASQFSQPIVGHMSSRAQTVRYAGQYPVQAGPTYVHPNTQAVMVGRFGQLVYVHPVSQDLVQGTPAISPLSARPMLTPHQVQFPKHQGTAGQALQLCVPPQFMATGQQPFPIAKSHPIFATSLPF</sequence>
<evidence type="ECO:0000256" key="1">
    <source>
        <dbReference type="SAM" id="MobiDB-lite"/>
    </source>
</evidence>
<name>A0A2P6QC80_ROSCH</name>
<accession>A0A2P6QC80</accession>
<dbReference type="PANTHER" id="PTHR12854">
    <property type="entry name" value="ATAXIN 2-RELATED"/>
    <property type="match status" value="1"/>
</dbReference>
<comment type="caution">
    <text evidence="3">The sequence shown here is derived from an EMBL/GenBank/DDBJ whole genome shotgun (WGS) entry which is preliminary data.</text>
</comment>
<feature type="compositionally biased region" description="Low complexity" evidence="1">
    <location>
        <begin position="277"/>
        <end position="289"/>
    </location>
</feature>
<dbReference type="OMA" id="QNVMVGR"/>
<dbReference type="GO" id="GO:0010494">
    <property type="term" value="C:cytoplasmic stress granule"/>
    <property type="evidence" value="ECO:0007669"/>
    <property type="project" value="TreeGrafter"/>
</dbReference>
<feature type="region of interest" description="Disordered" evidence="1">
    <location>
        <begin position="277"/>
        <end position="322"/>
    </location>
</feature>